<proteinExistence type="predicted"/>
<evidence type="ECO:0000313" key="1">
    <source>
        <dbReference type="EMBL" id="SUZ78613.1"/>
    </source>
</evidence>
<gene>
    <name evidence="1" type="ORF">METZ01_LOCUS31467</name>
</gene>
<dbReference type="AlphaFoldDB" id="A0A381QM09"/>
<protein>
    <submittedName>
        <fullName evidence="1">Uncharacterized protein</fullName>
    </submittedName>
</protein>
<reference evidence="1" key="1">
    <citation type="submission" date="2018-05" db="EMBL/GenBank/DDBJ databases">
        <authorList>
            <person name="Lanie J.A."/>
            <person name="Ng W.-L."/>
            <person name="Kazmierczak K.M."/>
            <person name="Andrzejewski T.M."/>
            <person name="Davidsen T.M."/>
            <person name="Wayne K.J."/>
            <person name="Tettelin H."/>
            <person name="Glass J.I."/>
            <person name="Rusch D."/>
            <person name="Podicherti R."/>
            <person name="Tsui H.-C.T."/>
            <person name="Winkler M.E."/>
        </authorList>
    </citation>
    <scope>NUCLEOTIDE SEQUENCE</scope>
</reference>
<sequence length="260" mass="29510">MRCRFLLLSLSLLITASACGPAEIVVTMEIDVANPDGEGMVTRPLSDIEVQLLPYDRDAVFDSMSNAFNTPEPPIPEELIAERGRVQEAQQEWQNNQNRWNLIRDTLQKLTTALEQYNRGEATYVVLFREWNDFDGELGNVERQMNRSFENFTSLQEGTIEASNTIRMMRDNWGDEAFAGAGEVFLTKLRASGLDAVADTTDASGIARQNLKVKPGQYWIHARYELTYTELYWNIPIEVIRGDPAQVSLSRANAEERLKL</sequence>
<name>A0A381QM09_9ZZZZ</name>
<dbReference type="PROSITE" id="PS51257">
    <property type="entry name" value="PROKAR_LIPOPROTEIN"/>
    <property type="match status" value="1"/>
</dbReference>
<accession>A0A381QM09</accession>
<dbReference type="EMBL" id="UINC01001360">
    <property type="protein sequence ID" value="SUZ78613.1"/>
    <property type="molecule type" value="Genomic_DNA"/>
</dbReference>
<organism evidence="1">
    <name type="scientific">marine metagenome</name>
    <dbReference type="NCBI Taxonomy" id="408172"/>
    <lineage>
        <taxon>unclassified sequences</taxon>
        <taxon>metagenomes</taxon>
        <taxon>ecological metagenomes</taxon>
    </lineage>
</organism>